<name>A0A7Z0BUN7_9SPHN</name>
<dbReference type="Proteomes" id="UP000522081">
    <property type="component" value="Unassembled WGS sequence"/>
</dbReference>
<evidence type="ECO:0000313" key="3">
    <source>
        <dbReference type="Proteomes" id="UP000522081"/>
    </source>
</evidence>
<dbReference type="PANTHER" id="PTHR43685:SF2">
    <property type="entry name" value="GLYCOSYLTRANSFERASE 2-LIKE DOMAIN-CONTAINING PROTEIN"/>
    <property type="match status" value="1"/>
</dbReference>
<dbReference type="PANTHER" id="PTHR43685">
    <property type="entry name" value="GLYCOSYLTRANSFERASE"/>
    <property type="match status" value="1"/>
</dbReference>
<reference evidence="2 3" key="1">
    <citation type="submission" date="2020-07" db="EMBL/GenBank/DDBJ databases">
        <title>Genomic Encyclopedia of Type Strains, Phase IV (KMG-IV): sequencing the most valuable type-strain genomes for metagenomic binning, comparative biology and taxonomic classification.</title>
        <authorList>
            <person name="Goeker M."/>
        </authorList>
    </citation>
    <scope>NUCLEOTIDE SEQUENCE [LARGE SCALE GENOMIC DNA]</scope>
    <source>
        <strain evidence="2 3">DSM 29043</strain>
    </source>
</reference>
<dbReference type="InterPro" id="IPR050834">
    <property type="entry name" value="Glycosyltransf_2"/>
</dbReference>
<evidence type="ECO:0000313" key="2">
    <source>
        <dbReference type="EMBL" id="NYH95388.1"/>
    </source>
</evidence>
<dbReference type="RefSeq" id="WP_179407243.1">
    <property type="nucleotide sequence ID" value="NZ_BMGF01000002.1"/>
</dbReference>
<organism evidence="2 3">
    <name type="scientific">Novosphingobium marinum</name>
    <dbReference type="NCBI Taxonomy" id="1514948"/>
    <lineage>
        <taxon>Bacteria</taxon>
        <taxon>Pseudomonadati</taxon>
        <taxon>Pseudomonadota</taxon>
        <taxon>Alphaproteobacteria</taxon>
        <taxon>Sphingomonadales</taxon>
        <taxon>Sphingomonadaceae</taxon>
        <taxon>Novosphingobium</taxon>
    </lineage>
</organism>
<dbReference type="GO" id="GO:0016740">
    <property type="term" value="F:transferase activity"/>
    <property type="evidence" value="ECO:0007669"/>
    <property type="project" value="UniProtKB-KW"/>
</dbReference>
<evidence type="ECO:0000259" key="1">
    <source>
        <dbReference type="Pfam" id="PF00535"/>
    </source>
</evidence>
<dbReference type="EMBL" id="JACBZF010000002">
    <property type="protein sequence ID" value="NYH95388.1"/>
    <property type="molecule type" value="Genomic_DNA"/>
</dbReference>
<keyword evidence="2" id="KW-0808">Transferase</keyword>
<sequence length="414" mass="44773">MNLEHFPCAVVRIDIGAPARALDLPEGFRSVHVVYEHEGVPVATRVFTAEELPLPPTASASLAADAVAPLVAASGQDPREATPASVVGERKVAGSALSGSASIIVCTRDRPGSLERCLRALDALETPPLEIVVVDNAPLDGRTRPVVERFGKARYVAEPAPGLSRARNAGIAAASGDILAFTDDDTEVTTHWLAMLASGFDDPRTGCVTGLVLPADLSTEAAFRFEFGYGGLQRGFLPQTFGPRFLESRPWDAPYLDAIGAGASMALRRAALDDVGPFDERLGAGAAGCSEDTELWHRLLLKGWTCRYEPLASVFHHHRDSADALLEQTRSYMRGHAVALFAQYAQSRRLGHLGRFFLHLPRTYAKAGMQLPFGNDPMRRKFWSAGVAGLAEAPFYWLRHRSSPRYGSRRGSGE</sequence>
<dbReference type="AlphaFoldDB" id="A0A7Z0BUN7"/>
<dbReference type="SUPFAM" id="SSF53448">
    <property type="entry name" value="Nucleotide-diphospho-sugar transferases"/>
    <property type="match status" value="1"/>
</dbReference>
<gene>
    <name evidence="2" type="ORF">FHS75_001707</name>
</gene>
<accession>A0A7Z0BUN7</accession>
<comment type="caution">
    <text evidence="2">The sequence shown here is derived from an EMBL/GenBank/DDBJ whole genome shotgun (WGS) entry which is preliminary data.</text>
</comment>
<dbReference type="InterPro" id="IPR001173">
    <property type="entry name" value="Glyco_trans_2-like"/>
</dbReference>
<protein>
    <submittedName>
        <fullName evidence="2">GT2 family glycosyltransferase</fullName>
    </submittedName>
</protein>
<dbReference type="Gene3D" id="3.90.550.10">
    <property type="entry name" value="Spore Coat Polysaccharide Biosynthesis Protein SpsA, Chain A"/>
    <property type="match status" value="1"/>
</dbReference>
<feature type="domain" description="Glycosyltransferase 2-like" evidence="1">
    <location>
        <begin position="102"/>
        <end position="241"/>
    </location>
</feature>
<dbReference type="Pfam" id="PF00535">
    <property type="entry name" value="Glycos_transf_2"/>
    <property type="match status" value="1"/>
</dbReference>
<proteinExistence type="predicted"/>
<dbReference type="InterPro" id="IPR029044">
    <property type="entry name" value="Nucleotide-diphossugar_trans"/>
</dbReference>
<keyword evidence="3" id="KW-1185">Reference proteome</keyword>